<accession>K7FC86</accession>
<dbReference type="GO" id="GO:0003950">
    <property type="term" value="F:NAD+ poly-ADP-ribosyltransferase activity"/>
    <property type="evidence" value="ECO:0007669"/>
    <property type="project" value="TreeGrafter"/>
</dbReference>
<dbReference type="Proteomes" id="UP000007267">
    <property type="component" value="Unassembled WGS sequence"/>
</dbReference>
<proteinExistence type="inferred from homology"/>
<dbReference type="EMBL" id="AGCU01000035">
    <property type="status" value="NOT_ANNOTATED_CDS"/>
    <property type="molecule type" value="Genomic_DNA"/>
</dbReference>
<evidence type="ECO:0000256" key="9">
    <source>
        <dbReference type="ARBA" id="ARBA00047597"/>
    </source>
</evidence>
<keyword evidence="7 10" id="KW-0520">NAD</keyword>
<evidence type="ECO:0000256" key="3">
    <source>
        <dbReference type="ARBA" id="ARBA00022679"/>
    </source>
</evidence>
<evidence type="ECO:0000256" key="6">
    <source>
        <dbReference type="ARBA" id="ARBA00022857"/>
    </source>
</evidence>
<dbReference type="AlphaFoldDB" id="K7FC86"/>
<sequence>VLDVAANAFDDQYIGCANEMDKEAPALLEEEKSRHILLRKVWHKSRTKWASVKTKLSLPTAFKDEYGRAIVAYTDKYFYSDFNGAVKRAGTSQEDYMKCFQFKAFHYYLTRALQLLRGRCEVTYNTTVYRGTKSQHTGSGLIRFGYFASSSMKRKKAEEFGTGTLFTIRTCFGVKIAAFSHFPEQEEVLIPVHEKFRVTPDGSNRFVLWSTNRTCSHFNCAYLGGKKNQQCLDNSESLHPLYL</sequence>
<dbReference type="STRING" id="13735.ENSPSIP00000005646"/>
<dbReference type="eggNOG" id="ENOG502SPJ1">
    <property type="taxonomic scope" value="Eukaryota"/>
</dbReference>
<dbReference type="PROSITE" id="PS01291">
    <property type="entry name" value="ART"/>
    <property type="match status" value="1"/>
</dbReference>
<dbReference type="InterPro" id="IPR050999">
    <property type="entry name" value="ADP-ribosyltransferase_ARG"/>
</dbReference>
<comment type="catalytic activity">
    <reaction evidence="9 10">
        <text>L-arginyl-[protein] + NAD(+) = N(omega)-(ADP-D-ribosyl)-L-arginyl-[protein] + nicotinamide + H(+)</text>
        <dbReference type="Rhea" id="RHEA:19149"/>
        <dbReference type="Rhea" id="RHEA-COMP:10532"/>
        <dbReference type="Rhea" id="RHEA-COMP:15087"/>
        <dbReference type="ChEBI" id="CHEBI:15378"/>
        <dbReference type="ChEBI" id="CHEBI:17154"/>
        <dbReference type="ChEBI" id="CHEBI:29965"/>
        <dbReference type="ChEBI" id="CHEBI:57540"/>
        <dbReference type="ChEBI" id="CHEBI:142554"/>
        <dbReference type="EC" id="2.4.2.31"/>
    </reaction>
</comment>
<evidence type="ECO:0000256" key="1">
    <source>
        <dbReference type="ARBA" id="ARBA00009558"/>
    </source>
</evidence>
<reference evidence="11" key="4">
    <citation type="submission" date="2025-09" db="UniProtKB">
        <authorList>
            <consortium name="Ensembl"/>
        </authorList>
    </citation>
    <scope>IDENTIFICATION</scope>
</reference>
<dbReference type="Pfam" id="PF01129">
    <property type="entry name" value="ART"/>
    <property type="match status" value="1"/>
</dbReference>
<evidence type="ECO:0000256" key="2">
    <source>
        <dbReference type="ARBA" id="ARBA00022676"/>
    </source>
</evidence>
<dbReference type="PANTHER" id="PTHR10339:SF2">
    <property type="entry name" value="ECTO-ADP-RIBOSYLTRANSFERASE 5"/>
    <property type="match status" value="1"/>
</dbReference>
<dbReference type="GeneTree" id="ENSGT01030000234601"/>
<dbReference type="SUPFAM" id="SSF56399">
    <property type="entry name" value="ADP-ribosylation"/>
    <property type="match status" value="1"/>
</dbReference>
<dbReference type="PANTHER" id="PTHR10339">
    <property type="entry name" value="ADP-RIBOSYLTRANSFERASE"/>
    <property type="match status" value="1"/>
</dbReference>
<reference evidence="12" key="2">
    <citation type="journal article" date="2013" name="Nat. Genet.">
        <title>The draft genomes of soft-shell turtle and green sea turtle yield insights into the development and evolution of the turtle-specific body plan.</title>
        <authorList>
            <person name="Wang Z."/>
            <person name="Pascual-Anaya J."/>
            <person name="Zadissa A."/>
            <person name="Li W."/>
            <person name="Niimura Y."/>
            <person name="Huang Z."/>
            <person name="Li C."/>
            <person name="White S."/>
            <person name="Xiong Z."/>
            <person name="Fang D."/>
            <person name="Wang B."/>
            <person name="Ming Y."/>
            <person name="Chen Y."/>
            <person name="Zheng Y."/>
            <person name="Kuraku S."/>
            <person name="Pignatelli M."/>
            <person name="Herrero J."/>
            <person name="Beal K."/>
            <person name="Nozawa M."/>
            <person name="Li Q."/>
            <person name="Wang J."/>
            <person name="Zhang H."/>
            <person name="Yu L."/>
            <person name="Shigenobu S."/>
            <person name="Wang J."/>
            <person name="Liu J."/>
            <person name="Flicek P."/>
            <person name="Searle S."/>
            <person name="Wang J."/>
            <person name="Kuratani S."/>
            <person name="Yin Y."/>
            <person name="Aken B."/>
            <person name="Zhang G."/>
            <person name="Irie N."/>
        </authorList>
    </citation>
    <scope>NUCLEOTIDE SEQUENCE [LARGE SCALE GENOMIC DNA]</scope>
    <source>
        <strain evidence="12">Daiwa-1</strain>
    </source>
</reference>
<keyword evidence="6 10" id="KW-0521">NADP</keyword>
<dbReference type="PRINTS" id="PR00970">
    <property type="entry name" value="RIBTRNSFRASE"/>
</dbReference>
<dbReference type="Gene3D" id="3.90.176.10">
    <property type="entry name" value="Toxin ADP-ribosyltransferase, Chain A, domain 1"/>
    <property type="match status" value="1"/>
</dbReference>
<evidence type="ECO:0000256" key="8">
    <source>
        <dbReference type="ARBA" id="ARBA00023157"/>
    </source>
</evidence>
<dbReference type="InterPro" id="IPR000768">
    <property type="entry name" value="ART"/>
</dbReference>
<evidence type="ECO:0000256" key="5">
    <source>
        <dbReference type="ARBA" id="ARBA00022729"/>
    </source>
</evidence>
<dbReference type="PROSITE" id="PS51996">
    <property type="entry name" value="TR_MART"/>
    <property type="match status" value="1"/>
</dbReference>
<keyword evidence="4" id="KW-0548">Nucleotidyltransferase</keyword>
<dbReference type="Ensembl" id="ENSPSIT00000005679.1">
    <property type="protein sequence ID" value="ENSPSIP00000005646.1"/>
    <property type="gene ID" value="ENSPSIG00000005248.1"/>
</dbReference>
<keyword evidence="8" id="KW-1015">Disulfide bond</keyword>
<evidence type="ECO:0000313" key="12">
    <source>
        <dbReference type="Proteomes" id="UP000007267"/>
    </source>
</evidence>
<evidence type="ECO:0000256" key="10">
    <source>
        <dbReference type="RuleBase" id="RU361228"/>
    </source>
</evidence>
<dbReference type="GO" id="GO:0044194">
    <property type="term" value="C:cytolytic granule"/>
    <property type="evidence" value="ECO:0007669"/>
    <property type="project" value="UniProtKB-ARBA"/>
</dbReference>
<comment type="similarity">
    <text evidence="1 10">Belongs to the Arg-specific ADP-ribosyltransferase family.</text>
</comment>
<keyword evidence="12" id="KW-1185">Reference proteome</keyword>
<dbReference type="HOGENOM" id="CLU_059744_0_0_1"/>
<dbReference type="GO" id="GO:0016779">
    <property type="term" value="F:nucleotidyltransferase activity"/>
    <property type="evidence" value="ECO:0007669"/>
    <property type="project" value="UniProtKB-KW"/>
</dbReference>
<keyword evidence="3 10" id="KW-0808">Transferase</keyword>
<dbReference type="EC" id="2.4.2.31" evidence="10"/>
<protein>
    <recommendedName>
        <fullName evidence="10">NAD(P)(+)--arginine ADP-ribosyltransferase</fullName>
        <ecNumber evidence="10">2.4.2.31</ecNumber>
    </recommendedName>
    <alternativeName>
        <fullName evidence="10">Mono(ADP-ribosyl)transferase</fullName>
    </alternativeName>
</protein>
<keyword evidence="5" id="KW-0732">Signal</keyword>
<name>K7FC86_PELSI</name>
<dbReference type="GO" id="GO:0106274">
    <property type="term" value="F:NAD+-protein-arginine ADP-ribosyltransferase activity"/>
    <property type="evidence" value="ECO:0007669"/>
    <property type="project" value="UniProtKB-EC"/>
</dbReference>
<dbReference type="FunFam" id="3.90.176.10:FF:000001">
    <property type="entry name" value="NAD(P)(+)--arginine ADP-ribosyltransferase"/>
    <property type="match status" value="1"/>
</dbReference>
<evidence type="ECO:0000256" key="7">
    <source>
        <dbReference type="ARBA" id="ARBA00023027"/>
    </source>
</evidence>
<keyword evidence="2 10" id="KW-0328">Glycosyltransferase</keyword>
<dbReference type="OMA" id="EHEMREN"/>
<reference evidence="12" key="1">
    <citation type="submission" date="2011-10" db="EMBL/GenBank/DDBJ databases">
        <authorList>
            <consortium name="Soft-shell Turtle Genome Consortium"/>
        </authorList>
    </citation>
    <scope>NUCLEOTIDE SEQUENCE [LARGE SCALE GENOMIC DNA]</scope>
    <source>
        <strain evidence="12">Daiwa-1</strain>
    </source>
</reference>
<reference evidence="11" key="3">
    <citation type="submission" date="2025-08" db="UniProtKB">
        <authorList>
            <consortium name="Ensembl"/>
        </authorList>
    </citation>
    <scope>IDENTIFICATION</scope>
</reference>
<evidence type="ECO:0000313" key="11">
    <source>
        <dbReference type="Ensembl" id="ENSPSIP00000005646.1"/>
    </source>
</evidence>
<evidence type="ECO:0000256" key="4">
    <source>
        <dbReference type="ARBA" id="ARBA00022695"/>
    </source>
</evidence>
<organism evidence="11 12">
    <name type="scientific">Pelodiscus sinensis</name>
    <name type="common">Chinese softshell turtle</name>
    <name type="synonym">Trionyx sinensis</name>
    <dbReference type="NCBI Taxonomy" id="13735"/>
    <lineage>
        <taxon>Eukaryota</taxon>
        <taxon>Metazoa</taxon>
        <taxon>Chordata</taxon>
        <taxon>Craniata</taxon>
        <taxon>Vertebrata</taxon>
        <taxon>Euteleostomi</taxon>
        <taxon>Archelosauria</taxon>
        <taxon>Testudinata</taxon>
        <taxon>Testudines</taxon>
        <taxon>Cryptodira</taxon>
        <taxon>Trionychia</taxon>
        <taxon>Trionychidae</taxon>
        <taxon>Pelodiscus</taxon>
    </lineage>
</organism>